<name>L1J759_GUITC</name>
<evidence type="ECO:0000256" key="1">
    <source>
        <dbReference type="SAM" id="SignalP"/>
    </source>
</evidence>
<proteinExistence type="predicted"/>
<feature type="signal peptide" evidence="1">
    <location>
        <begin position="1"/>
        <end position="32"/>
    </location>
</feature>
<evidence type="ECO:0000313" key="2">
    <source>
        <dbReference type="EMBL" id="EKX44346.1"/>
    </source>
</evidence>
<dbReference type="KEGG" id="gtt:GUITHDRAFT_109796"/>
<accession>L1J759</accession>
<dbReference type="RefSeq" id="XP_005831326.1">
    <property type="nucleotide sequence ID" value="XM_005831269.1"/>
</dbReference>
<keyword evidence="1" id="KW-0732">Signal</keyword>
<reference evidence="4" key="2">
    <citation type="submission" date="2012-11" db="EMBL/GenBank/DDBJ databases">
        <authorList>
            <person name="Kuo A."/>
            <person name="Curtis B.A."/>
            <person name="Tanifuji G."/>
            <person name="Burki F."/>
            <person name="Gruber A."/>
            <person name="Irimia M."/>
            <person name="Maruyama S."/>
            <person name="Arias M.C."/>
            <person name="Ball S.G."/>
            <person name="Gile G.H."/>
            <person name="Hirakawa Y."/>
            <person name="Hopkins J.F."/>
            <person name="Rensing S.A."/>
            <person name="Schmutz J."/>
            <person name="Symeonidi A."/>
            <person name="Elias M."/>
            <person name="Eveleigh R.J."/>
            <person name="Herman E.K."/>
            <person name="Klute M.J."/>
            <person name="Nakayama T."/>
            <person name="Obornik M."/>
            <person name="Reyes-Prieto A."/>
            <person name="Armbrust E.V."/>
            <person name="Aves S.J."/>
            <person name="Beiko R.G."/>
            <person name="Coutinho P."/>
            <person name="Dacks J.B."/>
            <person name="Durnford D.G."/>
            <person name="Fast N.M."/>
            <person name="Green B.R."/>
            <person name="Grisdale C."/>
            <person name="Hempe F."/>
            <person name="Henrissat B."/>
            <person name="Hoppner M.P."/>
            <person name="Ishida K.-I."/>
            <person name="Kim E."/>
            <person name="Koreny L."/>
            <person name="Kroth P.G."/>
            <person name="Liu Y."/>
            <person name="Malik S.-B."/>
            <person name="Maier U.G."/>
            <person name="McRose D."/>
            <person name="Mock T."/>
            <person name="Neilson J.A."/>
            <person name="Onodera N.T."/>
            <person name="Poole A.M."/>
            <person name="Pritham E.J."/>
            <person name="Richards T.A."/>
            <person name="Rocap G."/>
            <person name="Roy S.W."/>
            <person name="Sarai C."/>
            <person name="Schaack S."/>
            <person name="Shirato S."/>
            <person name="Slamovits C.H."/>
            <person name="Spencer D.F."/>
            <person name="Suzuki S."/>
            <person name="Worden A.Z."/>
            <person name="Zauner S."/>
            <person name="Barry K."/>
            <person name="Bell C."/>
            <person name="Bharti A.K."/>
            <person name="Crow J.A."/>
            <person name="Grimwood J."/>
            <person name="Kramer R."/>
            <person name="Lindquist E."/>
            <person name="Lucas S."/>
            <person name="Salamov A."/>
            <person name="McFadden G.I."/>
            <person name="Lane C.E."/>
            <person name="Keeling P.J."/>
            <person name="Gray M.W."/>
            <person name="Grigoriev I.V."/>
            <person name="Archibald J.M."/>
        </authorList>
    </citation>
    <scope>NUCLEOTIDE SEQUENCE</scope>
    <source>
        <strain evidence="4">CCMP2712</strain>
    </source>
</reference>
<dbReference type="PaxDb" id="55529-EKX44346"/>
<dbReference type="AlphaFoldDB" id="L1J759"/>
<keyword evidence="4" id="KW-1185">Reference proteome</keyword>
<dbReference type="EMBL" id="JH993005">
    <property type="protein sequence ID" value="EKX44346.1"/>
    <property type="molecule type" value="Genomic_DNA"/>
</dbReference>
<evidence type="ECO:0008006" key="5">
    <source>
        <dbReference type="Google" id="ProtNLM"/>
    </source>
</evidence>
<feature type="chain" id="PRO_5008770939" description="Secreted protein" evidence="1">
    <location>
        <begin position="33"/>
        <end position="139"/>
    </location>
</feature>
<dbReference type="GeneID" id="17300930"/>
<reference evidence="3" key="3">
    <citation type="submission" date="2016-03" db="UniProtKB">
        <authorList>
            <consortium name="EnsemblProtists"/>
        </authorList>
    </citation>
    <scope>IDENTIFICATION</scope>
</reference>
<reference evidence="2 4" key="1">
    <citation type="journal article" date="2012" name="Nature">
        <title>Algal genomes reveal evolutionary mosaicism and the fate of nucleomorphs.</title>
        <authorList>
            <consortium name="DOE Joint Genome Institute"/>
            <person name="Curtis B.A."/>
            <person name="Tanifuji G."/>
            <person name="Burki F."/>
            <person name="Gruber A."/>
            <person name="Irimia M."/>
            <person name="Maruyama S."/>
            <person name="Arias M.C."/>
            <person name="Ball S.G."/>
            <person name="Gile G.H."/>
            <person name="Hirakawa Y."/>
            <person name="Hopkins J.F."/>
            <person name="Kuo A."/>
            <person name="Rensing S.A."/>
            <person name="Schmutz J."/>
            <person name="Symeonidi A."/>
            <person name="Elias M."/>
            <person name="Eveleigh R.J."/>
            <person name="Herman E.K."/>
            <person name="Klute M.J."/>
            <person name="Nakayama T."/>
            <person name="Obornik M."/>
            <person name="Reyes-Prieto A."/>
            <person name="Armbrust E.V."/>
            <person name="Aves S.J."/>
            <person name="Beiko R.G."/>
            <person name="Coutinho P."/>
            <person name="Dacks J.B."/>
            <person name="Durnford D.G."/>
            <person name="Fast N.M."/>
            <person name="Green B.R."/>
            <person name="Grisdale C.J."/>
            <person name="Hempel F."/>
            <person name="Henrissat B."/>
            <person name="Hoppner M.P."/>
            <person name="Ishida K."/>
            <person name="Kim E."/>
            <person name="Koreny L."/>
            <person name="Kroth P.G."/>
            <person name="Liu Y."/>
            <person name="Malik S.B."/>
            <person name="Maier U.G."/>
            <person name="McRose D."/>
            <person name="Mock T."/>
            <person name="Neilson J.A."/>
            <person name="Onodera N.T."/>
            <person name="Poole A.M."/>
            <person name="Pritham E.J."/>
            <person name="Richards T.A."/>
            <person name="Rocap G."/>
            <person name="Roy S.W."/>
            <person name="Sarai C."/>
            <person name="Schaack S."/>
            <person name="Shirato S."/>
            <person name="Slamovits C.H."/>
            <person name="Spencer D.F."/>
            <person name="Suzuki S."/>
            <person name="Worden A.Z."/>
            <person name="Zauner S."/>
            <person name="Barry K."/>
            <person name="Bell C."/>
            <person name="Bharti A.K."/>
            <person name="Crow J.A."/>
            <person name="Grimwood J."/>
            <person name="Kramer R."/>
            <person name="Lindquist E."/>
            <person name="Lucas S."/>
            <person name="Salamov A."/>
            <person name="McFadden G.I."/>
            <person name="Lane C.E."/>
            <person name="Keeling P.J."/>
            <person name="Gray M.W."/>
            <person name="Grigoriev I.V."/>
            <person name="Archibald J.M."/>
        </authorList>
    </citation>
    <scope>NUCLEOTIDE SEQUENCE</scope>
    <source>
        <strain evidence="2 4">CCMP2712</strain>
    </source>
</reference>
<evidence type="ECO:0000313" key="4">
    <source>
        <dbReference type="Proteomes" id="UP000011087"/>
    </source>
</evidence>
<organism evidence="2">
    <name type="scientific">Guillardia theta (strain CCMP2712)</name>
    <name type="common">Cryptophyte</name>
    <dbReference type="NCBI Taxonomy" id="905079"/>
    <lineage>
        <taxon>Eukaryota</taxon>
        <taxon>Cryptophyceae</taxon>
        <taxon>Pyrenomonadales</taxon>
        <taxon>Geminigeraceae</taxon>
        <taxon>Guillardia</taxon>
    </lineage>
</organism>
<protein>
    <recommendedName>
        <fullName evidence="5">Secreted protein</fullName>
    </recommendedName>
</protein>
<dbReference type="Proteomes" id="UP000011087">
    <property type="component" value="Unassembled WGS sequence"/>
</dbReference>
<sequence length="139" mass="15468">MLCCHIWAINMRHHWHLTILAVLPLSHTSIEASERSMVLWRGMRNLTVPTSEAAASCQQAGGDGRLPADELASKGGTELAFMSKKRLSVFPEYREVQGRRGRSDDNFPLTAVLPSSLIPTLWIQELCIAPAYLYSKSSD</sequence>
<gene>
    <name evidence="2" type="ORF">GUITHDRAFT_109796</name>
</gene>
<dbReference type="HOGENOM" id="CLU_1848902_0_0_1"/>
<dbReference type="EnsemblProtists" id="EKX44346">
    <property type="protein sequence ID" value="EKX44346"/>
    <property type="gene ID" value="GUITHDRAFT_109796"/>
</dbReference>
<evidence type="ECO:0000313" key="3">
    <source>
        <dbReference type="EnsemblProtists" id="EKX44346"/>
    </source>
</evidence>